<dbReference type="Pfam" id="PF03466">
    <property type="entry name" value="LysR_substrate"/>
    <property type="match status" value="1"/>
</dbReference>
<dbReference type="RefSeq" id="WP_061471308.1">
    <property type="nucleotide sequence ID" value="NZ_LHZU01000123.1"/>
</dbReference>
<sequence length="308" mass="34540">MKPTDLNLLHALDILIEEQSVGRTAERLGLSPPSVSRLLARAREIMGDPILVRAGRELVATEYARTQHARIRNIIAEAQDVLLPNTELHLDRLERRFTIRANEGFTAAFASSLAARIAHDAPKAELRFAQEHESDDDALREGRIDLDIGALRAMGPEVRVQTIFRDHHIGLALPDHPIFKTEISPERFVSFPQISVSRRGRAEGPVDQALMAHYGLQRQVSLIVPSFMLAIAALPGTELIALVPRFVLRAVEALGIQLRTFDIPVPLDTLVIAQAWHPRFDRDAAHRFLRQCVREVCTPVRRQDDKTS</sequence>
<dbReference type="Gene3D" id="1.10.10.10">
    <property type="entry name" value="Winged helix-like DNA-binding domain superfamily/Winged helix DNA-binding domain"/>
    <property type="match status" value="1"/>
</dbReference>
<evidence type="ECO:0000256" key="1">
    <source>
        <dbReference type="ARBA" id="ARBA00009437"/>
    </source>
</evidence>
<dbReference type="InterPro" id="IPR000847">
    <property type="entry name" value="LysR_HTH_N"/>
</dbReference>
<dbReference type="CDD" id="cd08460">
    <property type="entry name" value="PBP2_DntR_like_1"/>
    <property type="match status" value="1"/>
</dbReference>
<dbReference type="InterPro" id="IPR036388">
    <property type="entry name" value="WH-like_DNA-bd_sf"/>
</dbReference>
<name>A0A149U393_9PROT</name>
<dbReference type="SUPFAM" id="SSF53850">
    <property type="entry name" value="Periplasmic binding protein-like II"/>
    <property type="match status" value="1"/>
</dbReference>
<accession>A0A149U393</accession>
<dbReference type="InterPro" id="IPR050389">
    <property type="entry name" value="LysR-type_TF"/>
</dbReference>
<dbReference type="GO" id="GO:0003700">
    <property type="term" value="F:DNA-binding transcription factor activity"/>
    <property type="evidence" value="ECO:0007669"/>
    <property type="project" value="InterPro"/>
</dbReference>
<protein>
    <submittedName>
        <fullName evidence="6">LysR family transcriptional regulator</fullName>
    </submittedName>
</protein>
<dbReference type="GO" id="GO:0003677">
    <property type="term" value="F:DNA binding"/>
    <property type="evidence" value="ECO:0007669"/>
    <property type="project" value="UniProtKB-KW"/>
</dbReference>
<dbReference type="Proteomes" id="UP000075360">
    <property type="component" value="Unassembled WGS sequence"/>
</dbReference>
<evidence type="ECO:0000256" key="2">
    <source>
        <dbReference type="ARBA" id="ARBA00023015"/>
    </source>
</evidence>
<dbReference type="InterPro" id="IPR036390">
    <property type="entry name" value="WH_DNA-bd_sf"/>
</dbReference>
<keyword evidence="3" id="KW-0238">DNA-binding</keyword>
<evidence type="ECO:0000313" key="6">
    <source>
        <dbReference type="EMBL" id="KXV59840.1"/>
    </source>
</evidence>
<gene>
    <name evidence="6" type="ORF">AD948_07150</name>
</gene>
<comment type="similarity">
    <text evidence="1">Belongs to the LysR transcriptional regulatory family.</text>
</comment>
<dbReference type="SUPFAM" id="SSF46785">
    <property type="entry name" value="Winged helix' DNA-binding domain"/>
    <property type="match status" value="1"/>
</dbReference>
<evidence type="ECO:0000259" key="5">
    <source>
        <dbReference type="PROSITE" id="PS50931"/>
    </source>
</evidence>
<evidence type="ECO:0000313" key="7">
    <source>
        <dbReference type="Proteomes" id="UP000075360"/>
    </source>
</evidence>
<dbReference type="PATRIC" id="fig|446692.4.peg.953"/>
<dbReference type="EMBL" id="LHZU01000123">
    <property type="protein sequence ID" value="KXV59840.1"/>
    <property type="molecule type" value="Genomic_DNA"/>
</dbReference>
<dbReference type="OrthoDB" id="9774011at2"/>
<dbReference type="InterPro" id="IPR005119">
    <property type="entry name" value="LysR_subst-bd"/>
</dbReference>
<proteinExistence type="inferred from homology"/>
<evidence type="ECO:0000256" key="3">
    <source>
        <dbReference type="ARBA" id="ARBA00023125"/>
    </source>
</evidence>
<feature type="domain" description="HTH lysR-type" evidence="5">
    <location>
        <begin position="4"/>
        <end position="61"/>
    </location>
</feature>
<evidence type="ECO:0000256" key="4">
    <source>
        <dbReference type="ARBA" id="ARBA00023163"/>
    </source>
</evidence>
<keyword evidence="2" id="KW-0805">Transcription regulation</keyword>
<dbReference type="PANTHER" id="PTHR30118">
    <property type="entry name" value="HTH-TYPE TRANSCRIPTIONAL REGULATOR LEUO-RELATED"/>
    <property type="match status" value="1"/>
</dbReference>
<reference evidence="6 7" key="1">
    <citation type="submission" date="2015-06" db="EMBL/GenBank/DDBJ databases">
        <title>Improved classification and identification of acetic acid bacteria using matrix-assisted laser desorption/ionization time-of-flight mass spectrometry; Gluconobacter nephelii and Gluconobacter uchimurae are later heterotypic synonyms of Gluconobacter japonicus and Gluconobacter oxydans, respectively.</title>
        <authorList>
            <person name="Li L."/>
            <person name="Cleenwerck I."/>
            <person name="De Vuyst L."/>
            <person name="Vandamme P."/>
        </authorList>
    </citation>
    <scope>NUCLEOTIDE SEQUENCE [LARGE SCALE GENOMIC DNA]</scope>
    <source>
        <strain evidence="6 7">LMG 23690</strain>
    </source>
</reference>
<dbReference type="PROSITE" id="PS50931">
    <property type="entry name" value="HTH_LYSR"/>
    <property type="match status" value="1"/>
</dbReference>
<dbReference type="Pfam" id="PF00126">
    <property type="entry name" value="HTH_1"/>
    <property type="match status" value="1"/>
</dbReference>
<comment type="caution">
    <text evidence="6">The sequence shown here is derived from an EMBL/GenBank/DDBJ whole genome shotgun (WGS) entry which is preliminary data.</text>
</comment>
<organism evidence="6 7">
    <name type="scientific">Acetobacter senegalensis</name>
    <dbReference type="NCBI Taxonomy" id="446692"/>
    <lineage>
        <taxon>Bacteria</taxon>
        <taxon>Pseudomonadati</taxon>
        <taxon>Pseudomonadota</taxon>
        <taxon>Alphaproteobacteria</taxon>
        <taxon>Acetobacterales</taxon>
        <taxon>Acetobacteraceae</taxon>
        <taxon>Acetobacter</taxon>
    </lineage>
</organism>
<dbReference type="Gene3D" id="3.40.190.10">
    <property type="entry name" value="Periplasmic binding protein-like II"/>
    <property type="match status" value="2"/>
</dbReference>
<dbReference type="AlphaFoldDB" id="A0A149U393"/>
<dbReference type="PANTHER" id="PTHR30118:SF15">
    <property type="entry name" value="TRANSCRIPTIONAL REGULATORY PROTEIN"/>
    <property type="match status" value="1"/>
</dbReference>
<keyword evidence="4" id="KW-0804">Transcription</keyword>